<dbReference type="eggNOG" id="ENOG502TCAW">
    <property type="taxonomic scope" value="Eukaryota"/>
</dbReference>
<dbReference type="Proteomes" id="UP000007798">
    <property type="component" value="Unassembled WGS sequence"/>
</dbReference>
<dbReference type="InterPro" id="IPR022773">
    <property type="entry name" value="Siva"/>
</dbReference>
<dbReference type="EMBL" id="CH964291">
    <property type="protein sequence ID" value="EDW86271.1"/>
    <property type="molecule type" value="Genomic_DNA"/>
</dbReference>
<feature type="region of interest" description="Disordered" evidence="1">
    <location>
        <begin position="1"/>
        <end position="35"/>
    </location>
</feature>
<reference evidence="2 3" key="1">
    <citation type="journal article" date="2007" name="Nature">
        <title>Evolution of genes and genomes on the Drosophila phylogeny.</title>
        <authorList>
            <consortium name="Drosophila 12 Genomes Consortium"/>
            <person name="Clark A.G."/>
            <person name="Eisen M.B."/>
            <person name="Smith D.R."/>
            <person name="Bergman C.M."/>
            <person name="Oliver B."/>
            <person name="Markow T.A."/>
            <person name="Kaufman T.C."/>
            <person name="Kellis M."/>
            <person name="Gelbart W."/>
            <person name="Iyer V.N."/>
            <person name="Pollard D.A."/>
            <person name="Sackton T.B."/>
            <person name="Larracuente A.M."/>
            <person name="Singh N.D."/>
            <person name="Abad J.P."/>
            <person name="Abt D.N."/>
            <person name="Adryan B."/>
            <person name="Aguade M."/>
            <person name="Akashi H."/>
            <person name="Anderson W.W."/>
            <person name="Aquadro C.F."/>
            <person name="Ardell D.H."/>
            <person name="Arguello R."/>
            <person name="Artieri C.G."/>
            <person name="Barbash D.A."/>
            <person name="Barker D."/>
            <person name="Barsanti P."/>
            <person name="Batterham P."/>
            <person name="Batzoglou S."/>
            <person name="Begun D."/>
            <person name="Bhutkar A."/>
            <person name="Blanco E."/>
            <person name="Bosak S.A."/>
            <person name="Bradley R.K."/>
            <person name="Brand A.D."/>
            <person name="Brent M.R."/>
            <person name="Brooks A.N."/>
            <person name="Brown R.H."/>
            <person name="Butlin R.K."/>
            <person name="Caggese C."/>
            <person name="Calvi B.R."/>
            <person name="Bernardo de Carvalho A."/>
            <person name="Caspi A."/>
            <person name="Castrezana S."/>
            <person name="Celniker S.E."/>
            <person name="Chang J.L."/>
            <person name="Chapple C."/>
            <person name="Chatterji S."/>
            <person name="Chinwalla A."/>
            <person name="Civetta A."/>
            <person name="Clifton S.W."/>
            <person name="Comeron J.M."/>
            <person name="Costello J.C."/>
            <person name="Coyne J.A."/>
            <person name="Daub J."/>
            <person name="David R.G."/>
            <person name="Delcher A.L."/>
            <person name="Delehaunty K."/>
            <person name="Do C.B."/>
            <person name="Ebling H."/>
            <person name="Edwards K."/>
            <person name="Eickbush T."/>
            <person name="Evans J.D."/>
            <person name="Filipski A."/>
            <person name="Findeiss S."/>
            <person name="Freyhult E."/>
            <person name="Fulton L."/>
            <person name="Fulton R."/>
            <person name="Garcia A.C."/>
            <person name="Gardiner A."/>
            <person name="Garfield D.A."/>
            <person name="Garvin B.E."/>
            <person name="Gibson G."/>
            <person name="Gilbert D."/>
            <person name="Gnerre S."/>
            <person name="Godfrey J."/>
            <person name="Good R."/>
            <person name="Gotea V."/>
            <person name="Gravely B."/>
            <person name="Greenberg A.J."/>
            <person name="Griffiths-Jones S."/>
            <person name="Gross S."/>
            <person name="Guigo R."/>
            <person name="Gustafson E.A."/>
            <person name="Haerty W."/>
            <person name="Hahn M.W."/>
            <person name="Halligan D.L."/>
            <person name="Halpern A.L."/>
            <person name="Halter G.M."/>
            <person name="Han M.V."/>
            <person name="Heger A."/>
            <person name="Hillier L."/>
            <person name="Hinrichs A.S."/>
            <person name="Holmes I."/>
            <person name="Hoskins R.A."/>
            <person name="Hubisz M.J."/>
            <person name="Hultmark D."/>
            <person name="Huntley M.A."/>
            <person name="Jaffe D.B."/>
            <person name="Jagadeeshan S."/>
            <person name="Jeck W.R."/>
            <person name="Johnson J."/>
            <person name="Jones C.D."/>
            <person name="Jordan W.C."/>
            <person name="Karpen G.H."/>
            <person name="Kataoka E."/>
            <person name="Keightley P.D."/>
            <person name="Kheradpour P."/>
            <person name="Kirkness E.F."/>
            <person name="Koerich L.B."/>
            <person name="Kristiansen K."/>
            <person name="Kudrna D."/>
            <person name="Kulathinal R.J."/>
            <person name="Kumar S."/>
            <person name="Kwok R."/>
            <person name="Lander E."/>
            <person name="Langley C.H."/>
            <person name="Lapoint R."/>
            <person name="Lazzaro B.P."/>
            <person name="Lee S.J."/>
            <person name="Levesque L."/>
            <person name="Li R."/>
            <person name="Lin C.F."/>
            <person name="Lin M.F."/>
            <person name="Lindblad-Toh K."/>
            <person name="Llopart A."/>
            <person name="Long M."/>
            <person name="Low L."/>
            <person name="Lozovsky E."/>
            <person name="Lu J."/>
            <person name="Luo M."/>
            <person name="Machado C.A."/>
            <person name="Makalowski W."/>
            <person name="Marzo M."/>
            <person name="Matsuda M."/>
            <person name="Matzkin L."/>
            <person name="McAllister B."/>
            <person name="McBride C.S."/>
            <person name="McKernan B."/>
            <person name="McKernan K."/>
            <person name="Mendez-Lago M."/>
            <person name="Minx P."/>
            <person name="Mollenhauer M.U."/>
            <person name="Montooth K."/>
            <person name="Mount S.M."/>
            <person name="Mu X."/>
            <person name="Myers E."/>
            <person name="Negre B."/>
            <person name="Newfeld S."/>
            <person name="Nielsen R."/>
            <person name="Noor M.A."/>
            <person name="O'Grady P."/>
            <person name="Pachter L."/>
            <person name="Papaceit M."/>
            <person name="Parisi M.J."/>
            <person name="Parisi M."/>
            <person name="Parts L."/>
            <person name="Pedersen J.S."/>
            <person name="Pesole G."/>
            <person name="Phillippy A.M."/>
            <person name="Ponting C.P."/>
            <person name="Pop M."/>
            <person name="Porcelli D."/>
            <person name="Powell J.R."/>
            <person name="Prohaska S."/>
            <person name="Pruitt K."/>
            <person name="Puig M."/>
            <person name="Quesneville H."/>
            <person name="Ram K.R."/>
            <person name="Rand D."/>
            <person name="Rasmussen M.D."/>
            <person name="Reed L.K."/>
            <person name="Reenan R."/>
            <person name="Reily A."/>
            <person name="Remington K.A."/>
            <person name="Rieger T.T."/>
            <person name="Ritchie M.G."/>
            <person name="Robin C."/>
            <person name="Rogers Y.H."/>
            <person name="Rohde C."/>
            <person name="Rozas J."/>
            <person name="Rubenfield M.J."/>
            <person name="Ruiz A."/>
            <person name="Russo S."/>
            <person name="Salzberg S.L."/>
            <person name="Sanchez-Gracia A."/>
            <person name="Saranga D.J."/>
            <person name="Sato H."/>
            <person name="Schaeffer S.W."/>
            <person name="Schatz M.C."/>
            <person name="Schlenke T."/>
            <person name="Schwartz R."/>
            <person name="Segarra C."/>
            <person name="Singh R.S."/>
            <person name="Sirot L."/>
            <person name="Sirota M."/>
            <person name="Sisneros N.B."/>
            <person name="Smith C.D."/>
            <person name="Smith T.F."/>
            <person name="Spieth J."/>
            <person name="Stage D.E."/>
            <person name="Stark A."/>
            <person name="Stephan W."/>
            <person name="Strausberg R.L."/>
            <person name="Strempel S."/>
            <person name="Sturgill D."/>
            <person name="Sutton G."/>
            <person name="Sutton G.G."/>
            <person name="Tao W."/>
            <person name="Teichmann S."/>
            <person name="Tobari Y.N."/>
            <person name="Tomimura Y."/>
            <person name="Tsolas J.M."/>
            <person name="Valente V.L."/>
            <person name="Venter E."/>
            <person name="Venter J.C."/>
            <person name="Vicario S."/>
            <person name="Vieira F.G."/>
            <person name="Vilella A.J."/>
            <person name="Villasante A."/>
            <person name="Walenz B."/>
            <person name="Wang J."/>
            <person name="Wasserman M."/>
            <person name="Watts T."/>
            <person name="Wilson D."/>
            <person name="Wilson R.K."/>
            <person name="Wing R.A."/>
            <person name="Wolfner M.F."/>
            <person name="Wong A."/>
            <person name="Wong G.K."/>
            <person name="Wu C.I."/>
            <person name="Wu G."/>
            <person name="Yamamoto D."/>
            <person name="Yang H.P."/>
            <person name="Yang S.P."/>
            <person name="Yorke J.A."/>
            <person name="Yoshida K."/>
            <person name="Zdobnov E."/>
            <person name="Zhang P."/>
            <person name="Zhang Y."/>
            <person name="Zimin A.V."/>
            <person name="Baldwin J."/>
            <person name="Abdouelleil A."/>
            <person name="Abdulkadir J."/>
            <person name="Abebe A."/>
            <person name="Abera B."/>
            <person name="Abreu J."/>
            <person name="Acer S.C."/>
            <person name="Aftuck L."/>
            <person name="Alexander A."/>
            <person name="An P."/>
            <person name="Anderson E."/>
            <person name="Anderson S."/>
            <person name="Arachi H."/>
            <person name="Azer M."/>
            <person name="Bachantsang P."/>
            <person name="Barry A."/>
            <person name="Bayul T."/>
            <person name="Berlin A."/>
            <person name="Bessette D."/>
            <person name="Bloom T."/>
            <person name="Blye J."/>
            <person name="Boguslavskiy L."/>
            <person name="Bonnet C."/>
            <person name="Boukhgalter B."/>
            <person name="Bourzgui I."/>
            <person name="Brown A."/>
            <person name="Cahill P."/>
            <person name="Channer S."/>
            <person name="Cheshatsang Y."/>
            <person name="Chuda L."/>
            <person name="Citroen M."/>
            <person name="Collymore A."/>
            <person name="Cooke P."/>
            <person name="Costello M."/>
            <person name="D'Aco K."/>
            <person name="Daza R."/>
            <person name="De Haan G."/>
            <person name="DeGray S."/>
            <person name="DeMaso C."/>
            <person name="Dhargay N."/>
            <person name="Dooley K."/>
            <person name="Dooley E."/>
            <person name="Doricent M."/>
            <person name="Dorje P."/>
            <person name="Dorjee K."/>
            <person name="Dupes A."/>
            <person name="Elong R."/>
            <person name="Falk J."/>
            <person name="Farina A."/>
            <person name="Faro S."/>
            <person name="Ferguson D."/>
            <person name="Fisher S."/>
            <person name="Foley C.D."/>
            <person name="Franke A."/>
            <person name="Friedrich D."/>
            <person name="Gadbois L."/>
            <person name="Gearin G."/>
            <person name="Gearin C.R."/>
            <person name="Giannoukos G."/>
            <person name="Goode T."/>
            <person name="Graham J."/>
            <person name="Grandbois E."/>
            <person name="Grewal S."/>
            <person name="Gyaltsen K."/>
            <person name="Hafez N."/>
            <person name="Hagos B."/>
            <person name="Hall J."/>
            <person name="Henson C."/>
            <person name="Hollinger A."/>
            <person name="Honan T."/>
            <person name="Huard M.D."/>
            <person name="Hughes L."/>
            <person name="Hurhula B."/>
            <person name="Husby M.E."/>
            <person name="Kamat A."/>
            <person name="Kanga B."/>
            <person name="Kashin S."/>
            <person name="Khazanovich D."/>
            <person name="Kisner P."/>
            <person name="Lance K."/>
            <person name="Lara M."/>
            <person name="Lee W."/>
            <person name="Lennon N."/>
            <person name="Letendre F."/>
            <person name="LeVine R."/>
            <person name="Lipovsky A."/>
            <person name="Liu X."/>
            <person name="Liu J."/>
            <person name="Liu S."/>
            <person name="Lokyitsang T."/>
            <person name="Lokyitsang Y."/>
            <person name="Lubonja R."/>
            <person name="Lui A."/>
            <person name="MacDonald P."/>
            <person name="Magnisalis V."/>
            <person name="Maru K."/>
            <person name="Matthews C."/>
            <person name="McCusker W."/>
            <person name="McDonough S."/>
            <person name="Mehta T."/>
            <person name="Meldrim J."/>
            <person name="Meneus L."/>
            <person name="Mihai O."/>
            <person name="Mihalev A."/>
            <person name="Mihova T."/>
            <person name="Mittelman R."/>
            <person name="Mlenga V."/>
            <person name="Montmayeur A."/>
            <person name="Mulrain L."/>
            <person name="Navidi A."/>
            <person name="Naylor J."/>
            <person name="Negash T."/>
            <person name="Nguyen T."/>
            <person name="Nguyen N."/>
            <person name="Nicol R."/>
            <person name="Norbu C."/>
            <person name="Norbu N."/>
            <person name="Novod N."/>
            <person name="O'Neill B."/>
            <person name="Osman S."/>
            <person name="Markiewicz E."/>
            <person name="Oyono O.L."/>
            <person name="Patti C."/>
            <person name="Phunkhang P."/>
            <person name="Pierre F."/>
            <person name="Priest M."/>
            <person name="Raghuraman S."/>
            <person name="Rege F."/>
            <person name="Reyes R."/>
            <person name="Rise C."/>
            <person name="Rogov P."/>
            <person name="Ross K."/>
            <person name="Ryan E."/>
            <person name="Settipalli S."/>
            <person name="Shea T."/>
            <person name="Sherpa N."/>
            <person name="Shi L."/>
            <person name="Shih D."/>
            <person name="Sparrow T."/>
            <person name="Spaulding J."/>
            <person name="Stalker J."/>
            <person name="Stange-Thomann N."/>
            <person name="Stavropoulos S."/>
            <person name="Stone C."/>
            <person name="Strader C."/>
            <person name="Tesfaye S."/>
            <person name="Thomson T."/>
            <person name="Thoulutsang Y."/>
            <person name="Thoulutsang D."/>
            <person name="Topham K."/>
            <person name="Topping I."/>
            <person name="Tsamla T."/>
            <person name="Vassiliev H."/>
            <person name="Vo A."/>
            <person name="Wangchuk T."/>
            <person name="Wangdi T."/>
            <person name="Weiand M."/>
            <person name="Wilkinson J."/>
            <person name="Wilson A."/>
            <person name="Yadav S."/>
            <person name="Young G."/>
            <person name="Yu Q."/>
            <person name="Zembek L."/>
            <person name="Zhong D."/>
            <person name="Zimmer A."/>
            <person name="Zwirko Z."/>
            <person name="Jaffe D.B."/>
            <person name="Alvarez P."/>
            <person name="Brockman W."/>
            <person name="Butler J."/>
            <person name="Chin C."/>
            <person name="Gnerre S."/>
            <person name="Grabherr M."/>
            <person name="Kleber M."/>
            <person name="Mauceli E."/>
            <person name="MacCallum I."/>
        </authorList>
    </citation>
    <scope>NUCLEOTIDE SEQUENCE [LARGE SCALE GENOMIC DNA]</scope>
    <source>
        <strain evidence="3">Tucson 14030-0811.24</strain>
    </source>
</reference>
<evidence type="ECO:0000313" key="3">
    <source>
        <dbReference type="Proteomes" id="UP000007798"/>
    </source>
</evidence>
<dbReference type="PANTHER" id="PTHR14365:SF1">
    <property type="entry name" value="APOPTOSIS REGULATORY PROTEIN SIVA"/>
    <property type="match status" value="1"/>
</dbReference>
<dbReference type="OrthoDB" id="60860at2759"/>
<name>B4NQ46_DROWI</name>
<dbReference type="GO" id="GO:0005175">
    <property type="term" value="F:CD27 receptor binding"/>
    <property type="evidence" value="ECO:0007669"/>
    <property type="project" value="TreeGrafter"/>
</dbReference>
<dbReference type="Pfam" id="PF05458">
    <property type="entry name" value="Siva"/>
    <property type="match status" value="1"/>
</dbReference>
<dbReference type="AlphaFoldDB" id="B4NQ46"/>
<gene>
    <name evidence="2" type="primary">Dwil\GK15987</name>
    <name evidence="2" type="ORF">Dwil_GK15987</name>
</gene>
<dbReference type="KEGG" id="dwi:6652977"/>
<sequence>MSDVQVANGSPLPIQNSNTANTNGNGNTNAIPSNGVPTNAIPTNTASDAAASITTPATPSLCDHYQLLGNGTIHLRGIQPDVNNHVPNLERRKSSCCQRHTLIHDTCANCDMELCEECGYSCVECAQFICRFCVLMFGNGPQEEAEEPLCERCQMFFA</sequence>
<dbReference type="PhylomeDB" id="B4NQ46"/>
<protein>
    <recommendedName>
        <fullName evidence="4">Apoptosis regulatory protein Siva</fullName>
    </recommendedName>
</protein>
<dbReference type="GO" id="GO:0097191">
    <property type="term" value="P:extrinsic apoptotic signaling pathway"/>
    <property type="evidence" value="ECO:0007669"/>
    <property type="project" value="TreeGrafter"/>
</dbReference>
<feature type="compositionally biased region" description="Low complexity" evidence="1">
    <location>
        <begin position="18"/>
        <end position="30"/>
    </location>
</feature>
<organism evidence="2 3">
    <name type="scientific">Drosophila willistoni</name>
    <name type="common">Fruit fly</name>
    <dbReference type="NCBI Taxonomy" id="7260"/>
    <lineage>
        <taxon>Eukaryota</taxon>
        <taxon>Metazoa</taxon>
        <taxon>Ecdysozoa</taxon>
        <taxon>Arthropoda</taxon>
        <taxon>Hexapoda</taxon>
        <taxon>Insecta</taxon>
        <taxon>Pterygota</taxon>
        <taxon>Neoptera</taxon>
        <taxon>Endopterygota</taxon>
        <taxon>Diptera</taxon>
        <taxon>Brachycera</taxon>
        <taxon>Muscomorpha</taxon>
        <taxon>Ephydroidea</taxon>
        <taxon>Drosophilidae</taxon>
        <taxon>Drosophila</taxon>
        <taxon>Sophophora</taxon>
    </lineage>
</organism>
<dbReference type="OMA" id="ECAQFIC"/>
<dbReference type="InParanoid" id="B4NQ46"/>
<dbReference type="PANTHER" id="PTHR14365">
    <property type="entry name" value="APOPTOSIS REGULATORY PROTEIN SIVA"/>
    <property type="match status" value="1"/>
</dbReference>
<accession>B4NQ46</accession>
<evidence type="ECO:0000313" key="2">
    <source>
        <dbReference type="EMBL" id="EDW86271.1"/>
    </source>
</evidence>
<evidence type="ECO:0008006" key="4">
    <source>
        <dbReference type="Google" id="ProtNLM"/>
    </source>
</evidence>
<dbReference type="HOGENOM" id="CLU_105176_1_0_1"/>
<evidence type="ECO:0000256" key="1">
    <source>
        <dbReference type="SAM" id="MobiDB-lite"/>
    </source>
</evidence>
<feature type="compositionally biased region" description="Polar residues" evidence="1">
    <location>
        <begin position="1"/>
        <end position="17"/>
    </location>
</feature>
<proteinExistence type="predicted"/>
<keyword evidence="3" id="KW-1185">Reference proteome</keyword>